<name>A0A7M2REP8_9FIRM</name>
<dbReference type="SUPFAM" id="SSF53697">
    <property type="entry name" value="SIS domain"/>
    <property type="match status" value="1"/>
</dbReference>
<organism evidence="2 3">
    <name type="scientific">Blautia liquoris</name>
    <dbReference type="NCBI Taxonomy" id="2779518"/>
    <lineage>
        <taxon>Bacteria</taxon>
        <taxon>Bacillati</taxon>
        <taxon>Bacillota</taxon>
        <taxon>Clostridia</taxon>
        <taxon>Lachnospirales</taxon>
        <taxon>Lachnospiraceae</taxon>
        <taxon>Blautia</taxon>
    </lineage>
</organism>
<dbReference type="InterPro" id="IPR001347">
    <property type="entry name" value="SIS_dom"/>
</dbReference>
<dbReference type="InterPro" id="IPR024713">
    <property type="entry name" value="Fructosamine_deglycase_FrlB"/>
</dbReference>
<dbReference type="RefSeq" id="WP_193735177.1">
    <property type="nucleotide sequence ID" value="NZ_CP063304.1"/>
</dbReference>
<feature type="domain" description="SIS" evidence="1">
    <location>
        <begin position="26"/>
        <end position="157"/>
    </location>
</feature>
<keyword evidence="3" id="KW-1185">Reference proteome</keyword>
<dbReference type="PANTHER" id="PTHR10937:SF14">
    <property type="entry name" value="FRUCTOSELYSINE 6-PHOSPHATE DEGLYCASE"/>
    <property type="match status" value="1"/>
</dbReference>
<dbReference type="PANTHER" id="PTHR10937">
    <property type="entry name" value="GLUCOSAMINE--FRUCTOSE-6-PHOSPHATE AMINOTRANSFERASE, ISOMERIZING"/>
    <property type="match status" value="1"/>
</dbReference>
<protein>
    <submittedName>
        <fullName evidence="2">SIS domain-containing protein</fullName>
    </submittedName>
</protein>
<dbReference type="GO" id="GO:0006002">
    <property type="term" value="P:fructose 6-phosphate metabolic process"/>
    <property type="evidence" value="ECO:0007669"/>
    <property type="project" value="TreeGrafter"/>
</dbReference>
<gene>
    <name evidence="2" type="ORF">INP51_12525</name>
</gene>
<dbReference type="GO" id="GO:0006047">
    <property type="term" value="P:UDP-N-acetylglucosamine metabolic process"/>
    <property type="evidence" value="ECO:0007669"/>
    <property type="project" value="TreeGrafter"/>
</dbReference>
<dbReference type="GO" id="GO:0004360">
    <property type="term" value="F:glutamine-fructose-6-phosphate transaminase (isomerizing) activity"/>
    <property type="evidence" value="ECO:0007669"/>
    <property type="project" value="TreeGrafter"/>
</dbReference>
<proteinExistence type="predicted"/>
<dbReference type="KEGG" id="bliq:INP51_12525"/>
<accession>A0A7M2REP8</accession>
<dbReference type="GO" id="GO:0006487">
    <property type="term" value="P:protein N-linked glycosylation"/>
    <property type="evidence" value="ECO:0007669"/>
    <property type="project" value="TreeGrafter"/>
</dbReference>
<evidence type="ECO:0000313" key="3">
    <source>
        <dbReference type="Proteomes" id="UP000593601"/>
    </source>
</evidence>
<evidence type="ECO:0000313" key="2">
    <source>
        <dbReference type="EMBL" id="QOV18815.1"/>
    </source>
</evidence>
<dbReference type="InterPro" id="IPR046348">
    <property type="entry name" value="SIS_dom_sf"/>
</dbReference>
<dbReference type="Proteomes" id="UP000593601">
    <property type="component" value="Chromosome"/>
</dbReference>
<dbReference type="PIRSF" id="PIRSF009290">
    <property type="entry name" value="FrlB"/>
    <property type="match status" value="1"/>
</dbReference>
<dbReference type="PROSITE" id="PS51464">
    <property type="entry name" value="SIS"/>
    <property type="match status" value="1"/>
</dbReference>
<dbReference type="Pfam" id="PF01380">
    <property type="entry name" value="SIS"/>
    <property type="match status" value="1"/>
</dbReference>
<dbReference type="GO" id="GO:0097367">
    <property type="term" value="F:carbohydrate derivative binding"/>
    <property type="evidence" value="ECO:0007669"/>
    <property type="project" value="InterPro"/>
</dbReference>
<evidence type="ECO:0000259" key="1">
    <source>
        <dbReference type="PROSITE" id="PS51464"/>
    </source>
</evidence>
<dbReference type="AlphaFoldDB" id="A0A7M2REP8"/>
<reference evidence="2 3" key="1">
    <citation type="submission" date="2020-10" db="EMBL/GenBank/DDBJ databases">
        <title>Blautia liquoris sp.nov., isolated from the mud in a fermentation cellar used for the production of Chinese strong-flavoured liquor.</title>
        <authorList>
            <person name="Lu L."/>
        </authorList>
    </citation>
    <scope>NUCLEOTIDE SEQUENCE [LARGE SCALE GENOMIC DNA]</scope>
    <source>
        <strain evidence="2 3">LZLJ-3</strain>
    </source>
</reference>
<dbReference type="Gene3D" id="3.40.50.10490">
    <property type="entry name" value="Glucose-6-phosphate isomerase like protein, domain 1"/>
    <property type="match status" value="2"/>
</dbReference>
<dbReference type="EMBL" id="CP063304">
    <property type="protein sequence ID" value="QOV18815.1"/>
    <property type="molecule type" value="Genomic_DNA"/>
</dbReference>
<sequence>MLKFNEDEIKKEVKEVLDLREAIEKCVTKICNDGYENIFIMGIGGTYAVAEEIMAYMKGHTKINLYIENAADLIAEGNTKLGKKSIVIISSDTGRTQEMIDAVKLCKNQASTIIGFVQDKKSPLADLCDSLFAGPGSAYLKILLIMLDFMKENNEFELYDSFYNQMEYLPKGLADVQKSVDSKAEDFAKKHGNDQMHYIIGGGSLKGAAYSYAMCYMEEMLWMRTKSVSAADFFHGTLEIIDRDSNVTLFKGEDGAREQEERVEKFLPRICENITVFDTKEYQMKGIDQKFRDLLTPLIMSAIYARINVHLEKVRRHPMEIRRYYHRLDY</sequence>